<dbReference type="Gene3D" id="3.30.420.10">
    <property type="entry name" value="Ribonuclease H-like superfamily/Ribonuclease H"/>
    <property type="match status" value="1"/>
</dbReference>
<accession>A0A916ZV21</accession>
<sequence length="281" mass="32240">MDIGSTSIGWWLYETDGDGTSSRIIGVIDGGVRIFSDGRDPKSKASLAVDRRAARAMRRRRDRYLRRRATLMKVLAKTGLMPSDPREAKALEVLDPYKLRAKGLDESLPLTHFGRALLHLNQRRGFKSNRKADRGDNESGKIKDATQRLDWAMHHAKARTYGEFLHVRRQTATDPRHVPTVRTRLSVASRGGPDAKEEAGYDFYPERRHLEQEFHTLWAAQARFYPDLTDDLRDLVFEKIFYQRPLKEPKIGLCLFTSEERLTCLYQGIPEGSRTQSRLVA</sequence>
<keyword evidence="2" id="KW-1185">Reference proteome</keyword>
<dbReference type="NCBIfam" id="TIGR01865">
    <property type="entry name" value="cas_Csn1"/>
    <property type="match status" value="1"/>
</dbReference>
<comment type="caution">
    <text evidence="1">The sequence shown here is derived from an EMBL/GenBank/DDBJ whole genome shotgun (WGS) entry which is preliminary data.</text>
</comment>
<dbReference type="InterPro" id="IPR036397">
    <property type="entry name" value="RNaseH_sf"/>
</dbReference>
<reference evidence="2" key="1">
    <citation type="journal article" date="2019" name="Int. J. Syst. Evol. Microbiol.">
        <title>The Global Catalogue of Microorganisms (GCM) 10K type strain sequencing project: providing services to taxonomists for standard genome sequencing and annotation.</title>
        <authorList>
            <consortium name="The Broad Institute Genomics Platform"/>
            <consortium name="The Broad Institute Genome Sequencing Center for Infectious Disease"/>
            <person name="Wu L."/>
            <person name="Ma J."/>
        </authorList>
    </citation>
    <scope>NUCLEOTIDE SEQUENCE [LARGE SCALE GENOMIC DNA]</scope>
    <source>
        <strain evidence="2">CGMCC 1.12664</strain>
    </source>
</reference>
<dbReference type="AlphaFoldDB" id="A0A916ZV21"/>
<organism evidence="1 2">
    <name type="scientific">Primorskyibacter flagellatus</name>
    <dbReference type="NCBI Taxonomy" id="1387277"/>
    <lineage>
        <taxon>Bacteria</taxon>
        <taxon>Pseudomonadati</taxon>
        <taxon>Pseudomonadota</taxon>
        <taxon>Alphaproteobacteria</taxon>
        <taxon>Rhodobacterales</taxon>
        <taxon>Roseobacteraceae</taxon>
        <taxon>Primorskyibacter</taxon>
    </lineage>
</organism>
<dbReference type="InterPro" id="IPR028629">
    <property type="entry name" value="Cas9"/>
</dbReference>
<name>A0A916ZV21_9RHOB</name>
<dbReference type="GO" id="GO:0003676">
    <property type="term" value="F:nucleic acid binding"/>
    <property type="evidence" value="ECO:0007669"/>
    <property type="project" value="InterPro"/>
</dbReference>
<gene>
    <name evidence="1" type="ORF">GCM10011360_00130</name>
</gene>
<evidence type="ECO:0000313" key="2">
    <source>
        <dbReference type="Proteomes" id="UP000612855"/>
    </source>
</evidence>
<evidence type="ECO:0000313" key="1">
    <source>
        <dbReference type="EMBL" id="GGE15281.1"/>
    </source>
</evidence>
<proteinExistence type="predicted"/>
<dbReference type="EMBL" id="BMFJ01000001">
    <property type="protein sequence ID" value="GGE15281.1"/>
    <property type="molecule type" value="Genomic_DNA"/>
</dbReference>
<dbReference type="GO" id="GO:0004519">
    <property type="term" value="F:endonuclease activity"/>
    <property type="evidence" value="ECO:0007669"/>
    <property type="project" value="InterPro"/>
</dbReference>
<protein>
    <submittedName>
        <fullName evidence="1">Uncharacterized protein</fullName>
    </submittedName>
</protein>
<dbReference type="Proteomes" id="UP000612855">
    <property type="component" value="Unassembled WGS sequence"/>
</dbReference>